<dbReference type="PANTHER" id="PTHR28021:SF1">
    <property type="entry name" value="PRESEQUENCE TRANSLOCATED-ASSOCIATED MOTOR SUBUNIT PAM17, MITOCHONDRIAL"/>
    <property type="match status" value="1"/>
</dbReference>
<evidence type="ECO:0000256" key="1">
    <source>
        <dbReference type="ARBA" id="ARBA00004448"/>
    </source>
</evidence>
<evidence type="ECO:0000313" key="13">
    <source>
        <dbReference type="EMBL" id="CAG8752623.1"/>
    </source>
</evidence>
<keyword evidence="10 12" id="KW-0496">Mitochondrion</keyword>
<evidence type="ECO:0000256" key="3">
    <source>
        <dbReference type="ARBA" id="ARBA00022448"/>
    </source>
</evidence>
<name>A0A9N9NS39_9GLOM</name>
<sequence length="173" mass="20060">MNLPKVFQVFRSTKVLPGQALSWNDYFMLRRRRRIAERIITIPTTLGGFGLSFAYVATREFDPTPIFGQEPIMIYGVGTLVCGLSGLLIGPILGSSLWKLFHREEVKLMEQRDREFYEHIKKNRADPSLHTLRNPAPDYYGEKIKSVTDYRKWLKKQREIVRKGTFHIGEGSI</sequence>
<keyword evidence="14" id="KW-1185">Reference proteome</keyword>
<feature type="transmembrane region" description="Helical" evidence="12">
    <location>
        <begin position="72"/>
        <end position="93"/>
    </location>
</feature>
<evidence type="ECO:0000256" key="6">
    <source>
        <dbReference type="ARBA" id="ARBA00022927"/>
    </source>
</evidence>
<evidence type="ECO:0000256" key="10">
    <source>
        <dbReference type="ARBA" id="ARBA00023128"/>
    </source>
</evidence>
<evidence type="ECO:0000313" key="14">
    <source>
        <dbReference type="Proteomes" id="UP000789759"/>
    </source>
</evidence>
<feature type="transmembrane region" description="Helical" evidence="12">
    <location>
        <begin position="39"/>
        <end position="57"/>
    </location>
</feature>
<comment type="subunit">
    <text evidence="12">Component of the PAM complex.</text>
</comment>
<keyword evidence="4 12" id="KW-0812">Transmembrane</keyword>
<dbReference type="GO" id="GO:0001405">
    <property type="term" value="C:PAM complex, Tim23 associated import motor"/>
    <property type="evidence" value="ECO:0007669"/>
    <property type="project" value="UniProtKB-UniRule"/>
</dbReference>
<gene>
    <name evidence="13" type="ORF">CPELLU_LOCUS14799</name>
</gene>
<protein>
    <recommendedName>
        <fullName evidence="12">Presequence translocated-associated motor subunit PAM17</fullName>
    </recommendedName>
</protein>
<dbReference type="OrthoDB" id="5970083at2759"/>
<dbReference type="EMBL" id="CAJVQA010018203">
    <property type="protein sequence ID" value="CAG8752623.1"/>
    <property type="molecule type" value="Genomic_DNA"/>
</dbReference>
<evidence type="ECO:0000256" key="8">
    <source>
        <dbReference type="ARBA" id="ARBA00022989"/>
    </source>
</evidence>
<comment type="caution">
    <text evidence="13">The sequence shown here is derived from an EMBL/GenBank/DDBJ whole genome shotgun (WGS) entry which is preliminary data.</text>
</comment>
<dbReference type="Proteomes" id="UP000789759">
    <property type="component" value="Unassembled WGS sequence"/>
</dbReference>
<keyword evidence="8 12" id="KW-1133">Transmembrane helix</keyword>
<evidence type="ECO:0000256" key="11">
    <source>
        <dbReference type="ARBA" id="ARBA00023136"/>
    </source>
</evidence>
<dbReference type="PANTHER" id="PTHR28021">
    <property type="entry name" value="PRESEQUENCE TRANSLOCATED-ASSOCIATED MOTOR SUBUNIT PAM17, MITOCHONDRIAL"/>
    <property type="match status" value="1"/>
</dbReference>
<keyword evidence="11 12" id="KW-0472">Membrane</keyword>
<dbReference type="AlphaFoldDB" id="A0A9N9NS39"/>
<evidence type="ECO:0000256" key="4">
    <source>
        <dbReference type="ARBA" id="ARBA00022692"/>
    </source>
</evidence>
<evidence type="ECO:0000256" key="7">
    <source>
        <dbReference type="ARBA" id="ARBA00022946"/>
    </source>
</evidence>
<dbReference type="Pfam" id="PF08566">
    <property type="entry name" value="Pam17"/>
    <property type="match status" value="1"/>
</dbReference>
<reference evidence="13" key="1">
    <citation type="submission" date="2021-06" db="EMBL/GenBank/DDBJ databases">
        <authorList>
            <person name="Kallberg Y."/>
            <person name="Tangrot J."/>
            <person name="Rosling A."/>
        </authorList>
    </citation>
    <scope>NUCLEOTIDE SEQUENCE</scope>
    <source>
        <strain evidence="13">FL966</strain>
    </source>
</reference>
<keyword evidence="3 12" id="KW-0813">Transport</keyword>
<evidence type="ECO:0000256" key="9">
    <source>
        <dbReference type="ARBA" id="ARBA00023010"/>
    </source>
</evidence>
<dbReference type="InterPro" id="IPR013875">
    <property type="entry name" value="Pam17"/>
</dbReference>
<evidence type="ECO:0000256" key="12">
    <source>
        <dbReference type="RuleBase" id="RU367146"/>
    </source>
</evidence>
<comment type="function">
    <text evidence="12">Component of the PAM complex, a complex required for the translocation of transit peptide-containing proteins from the inner membrane into the mitochondrial matrix in an ATP-dependent manner.</text>
</comment>
<keyword evidence="7" id="KW-0809">Transit peptide</keyword>
<organism evidence="13 14">
    <name type="scientific">Cetraspora pellucida</name>
    <dbReference type="NCBI Taxonomy" id="1433469"/>
    <lineage>
        <taxon>Eukaryota</taxon>
        <taxon>Fungi</taxon>
        <taxon>Fungi incertae sedis</taxon>
        <taxon>Mucoromycota</taxon>
        <taxon>Glomeromycotina</taxon>
        <taxon>Glomeromycetes</taxon>
        <taxon>Diversisporales</taxon>
        <taxon>Gigasporaceae</taxon>
        <taxon>Cetraspora</taxon>
    </lineage>
</organism>
<keyword evidence="6 12" id="KW-0653">Protein transport</keyword>
<dbReference type="GO" id="GO:0030150">
    <property type="term" value="P:protein import into mitochondrial matrix"/>
    <property type="evidence" value="ECO:0007669"/>
    <property type="project" value="UniProtKB-UniRule"/>
</dbReference>
<keyword evidence="9 12" id="KW-0811">Translocation</keyword>
<comment type="similarity">
    <text evidence="2 12">Belongs to the PAM17 family.</text>
</comment>
<evidence type="ECO:0000256" key="5">
    <source>
        <dbReference type="ARBA" id="ARBA00022792"/>
    </source>
</evidence>
<proteinExistence type="inferred from homology"/>
<comment type="subcellular location">
    <subcellularLocation>
        <location evidence="1 12">Mitochondrion inner membrane</location>
        <topology evidence="1 12">Multi-pass membrane protein</topology>
    </subcellularLocation>
</comment>
<keyword evidence="5 12" id="KW-0999">Mitochondrion inner membrane</keyword>
<evidence type="ECO:0000256" key="2">
    <source>
        <dbReference type="ARBA" id="ARBA00006837"/>
    </source>
</evidence>
<accession>A0A9N9NS39</accession>